<dbReference type="GO" id="GO:0015816">
    <property type="term" value="P:glycine transport"/>
    <property type="evidence" value="ECO:0007669"/>
    <property type="project" value="TreeGrafter"/>
</dbReference>
<evidence type="ECO:0000256" key="7">
    <source>
        <dbReference type="SAM" id="Phobius"/>
    </source>
</evidence>
<dbReference type="PRINTS" id="PR00176">
    <property type="entry name" value="NANEUSMPORT"/>
</dbReference>
<evidence type="ECO:0000256" key="2">
    <source>
        <dbReference type="ARBA" id="ARBA00022448"/>
    </source>
</evidence>
<evidence type="ECO:0000256" key="4">
    <source>
        <dbReference type="ARBA" id="ARBA00022989"/>
    </source>
</evidence>
<feature type="binding site" evidence="6">
    <location>
        <position position="162"/>
    </location>
    <ligand>
        <name>Na(+)</name>
        <dbReference type="ChEBI" id="CHEBI:29101"/>
        <label>1</label>
    </ligand>
</feature>
<dbReference type="AlphaFoldDB" id="A0A8C8ERL9"/>
<keyword evidence="2" id="KW-0813">Transport</keyword>
<evidence type="ECO:0000256" key="5">
    <source>
        <dbReference type="ARBA" id="ARBA00023136"/>
    </source>
</evidence>
<keyword evidence="3 7" id="KW-0812">Transmembrane</keyword>
<dbReference type="GO" id="GO:0015820">
    <property type="term" value="P:L-leucine transport"/>
    <property type="evidence" value="ECO:0007669"/>
    <property type="project" value="TreeGrafter"/>
</dbReference>
<dbReference type="GO" id="GO:0035725">
    <property type="term" value="P:sodium ion transmembrane transport"/>
    <property type="evidence" value="ECO:0007669"/>
    <property type="project" value="TreeGrafter"/>
</dbReference>
<dbReference type="InterPro" id="IPR037272">
    <property type="entry name" value="SNS_sf"/>
</dbReference>
<keyword evidence="6" id="KW-0479">Metal-binding</keyword>
<accession>A0A8C8ERL9</accession>
<feature type="transmembrane region" description="Helical" evidence="7">
    <location>
        <begin position="209"/>
        <end position="233"/>
    </location>
</feature>
<reference evidence="8" key="1">
    <citation type="submission" date="2025-08" db="UniProtKB">
        <authorList>
            <consortium name="Ensembl"/>
        </authorList>
    </citation>
    <scope>IDENTIFICATION</scope>
</reference>
<dbReference type="PROSITE" id="PS50267">
    <property type="entry name" value="NA_NEUROTRAN_SYMP_3"/>
    <property type="match status" value="1"/>
</dbReference>
<name>A0A8C8ERL9_ONCTS</name>
<evidence type="ECO:0000256" key="6">
    <source>
        <dbReference type="PIRSR" id="PIRSR600175-1"/>
    </source>
</evidence>
<dbReference type="Ensembl" id="ENSOTST00005023883.2">
    <property type="protein sequence ID" value="ENSOTSP00005022025.2"/>
    <property type="gene ID" value="ENSOTSG00005010567.2"/>
</dbReference>
<reference evidence="8" key="2">
    <citation type="submission" date="2025-09" db="UniProtKB">
        <authorList>
            <consortium name="Ensembl"/>
        </authorList>
    </citation>
    <scope>IDENTIFICATION</scope>
</reference>
<evidence type="ECO:0000256" key="3">
    <source>
        <dbReference type="ARBA" id="ARBA00022692"/>
    </source>
</evidence>
<feature type="binding site" evidence="6">
    <location>
        <position position="166"/>
    </location>
    <ligand>
        <name>Na(+)</name>
        <dbReference type="ChEBI" id="CHEBI:29101"/>
        <label>1</label>
    </ligand>
</feature>
<keyword evidence="5 7" id="KW-0472">Membrane</keyword>
<keyword evidence="4 7" id="KW-1133">Transmembrane helix</keyword>
<organism evidence="8 9">
    <name type="scientific">Oncorhynchus tshawytscha</name>
    <name type="common">Chinook salmon</name>
    <name type="synonym">Salmo tshawytscha</name>
    <dbReference type="NCBI Taxonomy" id="74940"/>
    <lineage>
        <taxon>Eukaryota</taxon>
        <taxon>Metazoa</taxon>
        <taxon>Chordata</taxon>
        <taxon>Craniata</taxon>
        <taxon>Vertebrata</taxon>
        <taxon>Euteleostomi</taxon>
        <taxon>Actinopterygii</taxon>
        <taxon>Neopterygii</taxon>
        <taxon>Teleostei</taxon>
        <taxon>Protacanthopterygii</taxon>
        <taxon>Salmoniformes</taxon>
        <taxon>Salmonidae</taxon>
        <taxon>Salmoninae</taxon>
        <taxon>Oncorhynchus</taxon>
    </lineage>
</organism>
<gene>
    <name evidence="8" type="primary">SLC6A17</name>
</gene>
<keyword evidence="9" id="KW-1185">Reference proteome</keyword>
<dbReference type="Pfam" id="PF00209">
    <property type="entry name" value="SNF"/>
    <property type="match status" value="1"/>
</dbReference>
<dbReference type="GO" id="GO:0016020">
    <property type="term" value="C:membrane"/>
    <property type="evidence" value="ECO:0007669"/>
    <property type="project" value="UniProtKB-SubCell"/>
</dbReference>
<dbReference type="SUPFAM" id="SSF161070">
    <property type="entry name" value="SNF-like"/>
    <property type="match status" value="1"/>
</dbReference>
<dbReference type="GeneTree" id="ENSGT00940000156542"/>
<feature type="transmembrane region" description="Helical" evidence="7">
    <location>
        <begin position="28"/>
        <end position="50"/>
    </location>
</feature>
<dbReference type="GO" id="GO:0032328">
    <property type="term" value="P:alanine transport"/>
    <property type="evidence" value="ECO:0007669"/>
    <property type="project" value="TreeGrafter"/>
</dbReference>
<evidence type="ECO:0000313" key="8">
    <source>
        <dbReference type="Ensembl" id="ENSOTSP00005022025.2"/>
    </source>
</evidence>
<comment type="subcellular location">
    <subcellularLocation>
        <location evidence="1">Membrane</location>
        <topology evidence="1">Multi-pass membrane protein</topology>
    </subcellularLocation>
</comment>
<evidence type="ECO:0000313" key="9">
    <source>
        <dbReference type="Proteomes" id="UP000694402"/>
    </source>
</evidence>
<dbReference type="InterPro" id="IPR000175">
    <property type="entry name" value="Na/ntran_symport"/>
</dbReference>
<feature type="transmembrane region" description="Helical" evidence="7">
    <location>
        <begin position="178"/>
        <end position="203"/>
    </location>
</feature>
<dbReference type="GO" id="GO:0046872">
    <property type="term" value="F:metal ion binding"/>
    <property type="evidence" value="ECO:0007669"/>
    <property type="project" value="UniProtKB-KW"/>
</dbReference>
<evidence type="ECO:0000256" key="1">
    <source>
        <dbReference type="ARBA" id="ARBA00004141"/>
    </source>
</evidence>
<sequence length="420" mass="46655">MLEPQVWREAATQVFSALDNNCHFDAMLVSFINLFTSILATLVVFAVLGFKANLMNVKYVIVNAEKIIGCLNSNVLSHDLILPHVNFSQLSTVDYTEIYGVIKTLKEGSFAKLGLDPCVLEDELNKSVQGTGLAFIAFTEAMTHFPASPFWSFTFFFMLINLGLGSMIGTMTGITTPLFTVCCCIIAFICGLLFVQCSGNYFVIMFDGYSAGLPLTVVVILENVSVAWIYGFMQDLEDMLGFRPHAFYFYMWKYVSPCCLIVLIMATVIEMAISPPGYNAWVEELAQERFQSYPPWALAMCFSLIVMAMLPLPIVFIARHFNLMSDGSNKLSVSYRKSMMKDISNLEEVDETHFILGKNPRETPLPKPLSQANLVPPGTKPLENSNSSSANSCYRTGYQNTIIPITPTTPVTPTVPESDS</sequence>
<keyword evidence="6" id="KW-0915">Sodium</keyword>
<dbReference type="PANTHER" id="PTHR11616">
    <property type="entry name" value="SODIUM/CHLORIDE DEPENDENT TRANSPORTER"/>
    <property type="match status" value="1"/>
</dbReference>
<feature type="transmembrane region" description="Helical" evidence="7">
    <location>
        <begin position="293"/>
        <end position="318"/>
    </location>
</feature>
<dbReference type="GO" id="GO:0015824">
    <property type="term" value="P:proline transport"/>
    <property type="evidence" value="ECO:0007669"/>
    <property type="project" value="TreeGrafter"/>
</dbReference>
<protein>
    <submittedName>
        <fullName evidence="8">Uncharacterized protein</fullName>
    </submittedName>
</protein>
<dbReference type="GO" id="GO:0008021">
    <property type="term" value="C:synaptic vesicle"/>
    <property type="evidence" value="ECO:0007669"/>
    <property type="project" value="TreeGrafter"/>
</dbReference>
<feature type="transmembrane region" description="Helical" evidence="7">
    <location>
        <begin position="150"/>
        <end position="171"/>
    </location>
</feature>
<dbReference type="PANTHER" id="PTHR11616:SF102">
    <property type="entry name" value="SODIUM-DEPENDENT NEUTRAL AMINO ACID TRANSPORTER SLC6A17"/>
    <property type="match status" value="1"/>
</dbReference>
<dbReference type="Proteomes" id="UP000694402">
    <property type="component" value="Unassembled WGS sequence"/>
</dbReference>
<feature type="transmembrane region" description="Helical" evidence="7">
    <location>
        <begin position="254"/>
        <end position="273"/>
    </location>
</feature>
<proteinExistence type="predicted"/>